<evidence type="ECO:0000313" key="2">
    <source>
        <dbReference type="Proteomes" id="UP000595437"/>
    </source>
</evidence>
<gene>
    <name evidence="1" type="ORF">FKW44_016739</name>
</gene>
<dbReference type="GO" id="GO:0003676">
    <property type="term" value="F:nucleic acid binding"/>
    <property type="evidence" value="ECO:0007669"/>
    <property type="project" value="InterPro"/>
</dbReference>
<dbReference type="InterPro" id="IPR036397">
    <property type="entry name" value="RNaseH_sf"/>
</dbReference>
<accession>A0A7T8K2A2</accession>
<dbReference type="Gene3D" id="3.30.420.10">
    <property type="entry name" value="Ribonuclease H-like superfamily/Ribonuclease H"/>
    <property type="match status" value="1"/>
</dbReference>
<dbReference type="AlphaFoldDB" id="A0A7T8K2A2"/>
<name>A0A7T8K2A2_CALRO</name>
<sequence>MIEYLRTTGKRFLSLKKDKNRLKDCLLMWDNARPHTVKDTREFLTQRDVEPAPVPEVEAPAPGGRVWGHEEATLAVQRAMMRASEDELYDQLRKLRDTATTSLQSEGIMCTD</sequence>
<organism evidence="1 2">
    <name type="scientific">Caligus rogercresseyi</name>
    <name type="common">Sea louse</name>
    <dbReference type="NCBI Taxonomy" id="217165"/>
    <lineage>
        <taxon>Eukaryota</taxon>
        <taxon>Metazoa</taxon>
        <taxon>Ecdysozoa</taxon>
        <taxon>Arthropoda</taxon>
        <taxon>Crustacea</taxon>
        <taxon>Multicrustacea</taxon>
        <taxon>Hexanauplia</taxon>
        <taxon>Copepoda</taxon>
        <taxon>Siphonostomatoida</taxon>
        <taxon>Caligidae</taxon>
        <taxon>Caligus</taxon>
    </lineage>
</organism>
<reference evidence="2" key="1">
    <citation type="submission" date="2021-01" db="EMBL/GenBank/DDBJ databases">
        <title>Caligus Genome Assembly.</title>
        <authorList>
            <person name="Gallardo-Escarate C."/>
        </authorList>
    </citation>
    <scope>NUCLEOTIDE SEQUENCE [LARGE SCALE GENOMIC DNA]</scope>
</reference>
<dbReference type="EMBL" id="CP045900">
    <property type="protein sequence ID" value="QQP42160.1"/>
    <property type="molecule type" value="Genomic_DNA"/>
</dbReference>
<dbReference type="Proteomes" id="UP000595437">
    <property type="component" value="Chromosome 11"/>
</dbReference>
<protein>
    <submittedName>
        <fullName evidence="1">Uncharacterized protein</fullName>
    </submittedName>
</protein>
<evidence type="ECO:0000313" key="1">
    <source>
        <dbReference type="EMBL" id="QQP42160.1"/>
    </source>
</evidence>
<dbReference type="OrthoDB" id="10017160at2759"/>
<proteinExistence type="predicted"/>
<keyword evidence="2" id="KW-1185">Reference proteome</keyword>